<dbReference type="PANTHER" id="PTHR12911:SF8">
    <property type="entry name" value="KLAROID PROTEIN-RELATED"/>
    <property type="match status" value="1"/>
</dbReference>
<evidence type="ECO:0000256" key="5">
    <source>
        <dbReference type="SAM" id="Phobius"/>
    </source>
</evidence>
<dbReference type="OrthoDB" id="342281at2759"/>
<keyword evidence="3 5" id="KW-1133">Transmembrane helix</keyword>
<keyword evidence="8" id="KW-1185">Reference proteome</keyword>
<feature type="transmembrane region" description="Helical" evidence="5">
    <location>
        <begin position="112"/>
        <end position="132"/>
    </location>
</feature>
<feature type="domain" description="SUN" evidence="6">
    <location>
        <begin position="273"/>
        <end position="450"/>
    </location>
</feature>
<evidence type="ECO:0000256" key="4">
    <source>
        <dbReference type="ARBA" id="ARBA00023136"/>
    </source>
</evidence>
<dbReference type="GO" id="GO:0043495">
    <property type="term" value="F:protein-membrane adaptor activity"/>
    <property type="evidence" value="ECO:0007669"/>
    <property type="project" value="TreeGrafter"/>
</dbReference>
<evidence type="ECO:0000256" key="2">
    <source>
        <dbReference type="ARBA" id="ARBA00022692"/>
    </source>
</evidence>
<feature type="transmembrane region" description="Helical" evidence="5">
    <location>
        <begin position="144"/>
        <end position="161"/>
    </location>
</feature>
<dbReference type="InterPro" id="IPR012919">
    <property type="entry name" value="SUN_dom"/>
</dbReference>
<keyword evidence="4 5" id="KW-0472">Membrane</keyword>
<name>A0A9N8ZUV8_9GLOM</name>
<dbReference type="Proteomes" id="UP000789342">
    <property type="component" value="Unassembled WGS sequence"/>
</dbReference>
<dbReference type="PROSITE" id="PS51469">
    <property type="entry name" value="SUN"/>
    <property type="match status" value="1"/>
</dbReference>
<evidence type="ECO:0000256" key="1">
    <source>
        <dbReference type="ARBA" id="ARBA00004370"/>
    </source>
</evidence>
<evidence type="ECO:0000313" key="7">
    <source>
        <dbReference type="EMBL" id="CAG8507932.1"/>
    </source>
</evidence>
<sequence>MVCTRTHDYGDTLTPFRRRSLSMALTEDEDTISDDMDLDNERFIDEPSVPTLSRQRHRRVLPLKPVEVAYIEDVQHNRYTIFLQNRFNLNIMNDKSYVFFRSEQGKRYSWQLTFKIMHMLFVFTCNAILWVPNFLLTMFSRCKISMILLACALTYVVIFMINSKPDNSLAIWTPNEIASGGSPIPWHTRLNLSLDELYYLIATKIGPCICSLYHESGIKSYLFLDTLTQAFPEEVLEKLHKIIVPIVDKIMRDRGQVESRTRNRADFALHSGGARVLLHLTSPPYVEYPGGFIKRSIARFLGRGITRTKQPEIVISADNNVGNCYCFRGETGHVAIELSRSIELSSITYVHLDPDLAFEQKDLSSAPKDFEMWVIRDGNMRDNKEQYNTEALLLGKFRYELGGVSEQKFDINYEGRVIPVVKKVLFKVNSNWGEEKYTCLYQIKVHGRVVNR</sequence>
<reference evidence="7" key="1">
    <citation type="submission" date="2021-06" db="EMBL/GenBank/DDBJ databases">
        <authorList>
            <person name="Kallberg Y."/>
            <person name="Tangrot J."/>
            <person name="Rosling A."/>
        </authorList>
    </citation>
    <scope>NUCLEOTIDE SEQUENCE</scope>
    <source>
        <strain evidence="7">CL551</strain>
    </source>
</reference>
<gene>
    <name evidence="7" type="ORF">AMORRO_LOCUS3581</name>
</gene>
<comment type="caution">
    <text evidence="7">The sequence shown here is derived from an EMBL/GenBank/DDBJ whole genome shotgun (WGS) entry which is preliminary data.</text>
</comment>
<evidence type="ECO:0000259" key="6">
    <source>
        <dbReference type="PROSITE" id="PS51469"/>
    </source>
</evidence>
<dbReference type="EMBL" id="CAJVPV010001776">
    <property type="protein sequence ID" value="CAG8507932.1"/>
    <property type="molecule type" value="Genomic_DNA"/>
</dbReference>
<keyword evidence="2 5" id="KW-0812">Transmembrane</keyword>
<accession>A0A9N8ZUV8</accession>
<protein>
    <submittedName>
        <fullName evidence="7">10749_t:CDS:1</fullName>
    </submittedName>
</protein>
<evidence type="ECO:0000313" key="8">
    <source>
        <dbReference type="Proteomes" id="UP000789342"/>
    </source>
</evidence>
<dbReference type="Gene3D" id="2.60.120.260">
    <property type="entry name" value="Galactose-binding domain-like"/>
    <property type="match status" value="1"/>
</dbReference>
<proteinExistence type="predicted"/>
<organism evidence="7 8">
    <name type="scientific">Acaulospora morrowiae</name>
    <dbReference type="NCBI Taxonomy" id="94023"/>
    <lineage>
        <taxon>Eukaryota</taxon>
        <taxon>Fungi</taxon>
        <taxon>Fungi incertae sedis</taxon>
        <taxon>Mucoromycota</taxon>
        <taxon>Glomeromycotina</taxon>
        <taxon>Glomeromycetes</taxon>
        <taxon>Diversisporales</taxon>
        <taxon>Acaulosporaceae</taxon>
        <taxon>Acaulospora</taxon>
    </lineage>
</organism>
<evidence type="ECO:0000256" key="3">
    <source>
        <dbReference type="ARBA" id="ARBA00022989"/>
    </source>
</evidence>
<comment type="subcellular location">
    <subcellularLocation>
        <location evidence="1">Membrane</location>
    </subcellularLocation>
</comment>
<dbReference type="PANTHER" id="PTHR12911">
    <property type="entry name" value="SAD1/UNC-84-LIKE PROTEIN-RELATED"/>
    <property type="match status" value="1"/>
</dbReference>
<dbReference type="AlphaFoldDB" id="A0A9N8ZUV8"/>
<dbReference type="InterPro" id="IPR045119">
    <property type="entry name" value="SUN1-5"/>
</dbReference>
<dbReference type="GO" id="GO:0034993">
    <property type="term" value="C:meiotic nuclear membrane microtubule tethering complex"/>
    <property type="evidence" value="ECO:0007669"/>
    <property type="project" value="TreeGrafter"/>
</dbReference>
<dbReference type="Pfam" id="PF07738">
    <property type="entry name" value="Sad1_UNC"/>
    <property type="match status" value="1"/>
</dbReference>